<evidence type="ECO:0000313" key="3">
    <source>
        <dbReference type="RefSeq" id="XP_011629669.1"/>
    </source>
</evidence>
<dbReference type="RefSeq" id="XP_011629669.1">
    <property type="nucleotide sequence ID" value="XM_011631367.1"/>
</dbReference>
<name>A0A6I9VSU0_9HYME</name>
<gene>
    <name evidence="3" type="primary">LOC105422117</name>
</gene>
<feature type="region of interest" description="Disordered" evidence="1">
    <location>
        <begin position="30"/>
        <end position="105"/>
    </location>
</feature>
<accession>A0A6I9VSU0</accession>
<protein>
    <submittedName>
        <fullName evidence="3">Glycine-rich RNA-binding protein blt801-like</fullName>
    </submittedName>
</protein>
<evidence type="ECO:0000313" key="2">
    <source>
        <dbReference type="Proteomes" id="UP000504615"/>
    </source>
</evidence>
<dbReference type="Proteomes" id="UP000504615">
    <property type="component" value="Unplaced"/>
</dbReference>
<dbReference type="AlphaFoldDB" id="A0A6I9VSU0"/>
<sequence length="105" mass="11001">MEDEGCERGSRNDEWICGLYPWEYYGFKHTLGQDGSHKSLMRARSYEEEDGIAMQNAQEQHNADGSRTDDHGSGGNGGSDGDGGGGGGGGGGSGGGGWFPVWLAD</sequence>
<dbReference type="KEGG" id="pbar:105422117"/>
<organism evidence="2 3">
    <name type="scientific">Pogonomyrmex barbatus</name>
    <name type="common">red harvester ant</name>
    <dbReference type="NCBI Taxonomy" id="144034"/>
    <lineage>
        <taxon>Eukaryota</taxon>
        <taxon>Metazoa</taxon>
        <taxon>Ecdysozoa</taxon>
        <taxon>Arthropoda</taxon>
        <taxon>Hexapoda</taxon>
        <taxon>Insecta</taxon>
        <taxon>Pterygota</taxon>
        <taxon>Neoptera</taxon>
        <taxon>Endopterygota</taxon>
        <taxon>Hymenoptera</taxon>
        <taxon>Apocrita</taxon>
        <taxon>Aculeata</taxon>
        <taxon>Formicoidea</taxon>
        <taxon>Formicidae</taxon>
        <taxon>Myrmicinae</taxon>
        <taxon>Pogonomyrmex</taxon>
    </lineage>
</organism>
<reference evidence="3" key="1">
    <citation type="submission" date="2025-08" db="UniProtKB">
        <authorList>
            <consortium name="RefSeq"/>
        </authorList>
    </citation>
    <scope>IDENTIFICATION</scope>
</reference>
<proteinExistence type="predicted"/>
<feature type="compositionally biased region" description="Gly residues" evidence="1">
    <location>
        <begin position="73"/>
        <end position="98"/>
    </location>
</feature>
<dbReference type="GeneID" id="105422117"/>
<keyword evidence="2" id="KW-1185">Reference proteome</keyword>
<feature type="compositionally biased region" description="Basic and acidic residues" evidence="1">
    <location>
        <begin position="61"/>
        <end position="72"/>
    </location>
</feature>
<evidence type="ECO:0000256" key="1">
    <source>
        <dbReference type="SAM" id="MobiDB-lite"/>
    </source>
</evidence>